<proteinExistence type="inferred from homology"/>
<dbReference type="PROSITE" id="PS51257">
    <property type="entry name" value="PROKAR_LIPOPROTEIN"/>
    <property type="match status" value="1"/>
</dbReference>
<evidence type="ECO:0000259" key="4">
    <source>
        <dbReference type="Pfam" id="PF13193"/>
    </source>
</evidence>
<evidence type="ECO:0000313" key="5">
    <source>
        <dbReference type="EMBL" id="KAK4153605.1"/>
    </source>
</evidence>
<dbReference type="SUPFAM" id="SSF56801">
    <property type="entry name" value="Acetyl-CoA synthetase-like"/>
    <property type="match status" value="1"/>
</dbReference>
<dbReference type="PANTHER" id="PTHR24096:SF424">
    <property type="entry name" value="ACETYL-COA SYNTHETASE-LIKE PROTEIN-RELATED"/>
    <property type="match status" value="1"/>
</dbReference>
<gene>
    <name evidence="5" type="ORF">C8A00DRAFT_15183</name>
</gene>
<evidence type="ECO:0008006" key="7">
    <source>
        <dbReference type="Google" id="ProtNLM"/>
    </source>
</evidence>
<dbReference type="FunFam" id="3.30.300.30:FF:000007">
    <property type="entry name" value="4-coumarate--CoA ligase 2"/>
    <property type="match status" value="1"/>
</dbReference>
<dbReference type="InterPro" id="IPR020845">
    <property type="entry name" value="AMP-binding_CS"/>
</dbReference>
<dbReference type="PANTHER" id="PTHR24096">
    <property type="entry name" value="LONG-CHAIN-FATTY-ACID--COA LIGASE"/>
    <property type="match status" value="1"/>
</dbReference>
<dbReference type="Gene3D" id="3.30.300.30">
    <property type="match status" value="1"/>
</dbReference>
<organism evidence="5 6">
    <name type="scientific">Chaetomidium leptoderma</name>
    <dbReference type="NCBI Taxonomy" id="669021"/>
    <lineage>
        <taxon>Eukaryota</taxon>
        <taxon>Fungi</taxon>
        <taxon>Dikarya</taxon>
        <taxon>Ascomycota</taxon>
        <taxon>Pezizomycotina</taxon>
        <taxon>Sordariomycetes</taxon>
        <taxon>Sordariomycetidae</taxon>
        <taxon>Sordariales</taxon>
        <taxon>Chaetomiaceae</taxon>
        <taxon>Chaetomidium</taxon>
    </lineage>
</organism>
<dbReference type="Pfam" id="PF00501">
    <property type="entry name" value="AMP-binding"/>
    <property type="match status" value="1"/>
</dbReference>
<sequence>MTIASRWSVPIPRCSLQQWIFGSACGPVPNHKAFIDPENPETNFLTMGDYRLLAKRFALGLLEAGLKKGDRVLIFSGNSLIYPSVFLGVLMAGGIVSGANPTFVPRELAYQLKDSESSFLFVAEHAVKTAFEAAAEVGLPKDHIFVLGGSNTLPTSQLAQSPSPTPGIKGRVNGARHWTELLTNNLARAATWSWEEPAHPEETTCCLNYSSGTTGVPKGVEISHHAYVANGAGVVHINKLRPDFAQKQKTDRGLCFLPLYHAYGQTYFIANLPHLGIPVYVMPAFDFLQMLAHIQRFRVTTLPVVPPIVVMLAKHPLTKTYDLSSIETIGSGAAPLTREVCEEVERLFSTPTAASVAGREKQLFIRQGWGMTEVTCTSMSWDPTTTARGSAGVGELLPNCRAKLVALDGGGHDRMAPPVEKAGVRGELWVTGPTLMRRYWRKPEATAETIVVDADGTRWLRTGDIAFVEAYKPGGIFHVVDRVKELIKVKGNQVAPAELEGLLLENPDVADAAVVGVTVDGEEMPRAYVVRSPQSKASEADVAGWMEGKVTRYKHLKGGVVFVDAVPKNPSGKILRKQLRDRAQKEVGDAAPKPSRL</sequence>
<feature type="region of interest" description="Disordered" evidence="2">
    <location>
        <begin position="576"/>
        <end position="597"/>
    </location>
</feature>
<dbReference type="EMBL" id="MU856935">
    <property type="protein sequence ID" value="KAK4153605.1"/>
    <property type="molecule type" value="Genomic_DNA"/>
</dbReference>
<dbReference type="CDD" id="cd05911">
    <property type="entry name" value="Firefly_Luc_like"/>
    <property type="match status" value="1"/>
</dbReference>
<dbReference type="GO" id="GO:0016405">
    <property type="term" value="F:CoA-ligase activity"/>
    <property type="evidence" value="ECO:0007669"/>
    <property type="project" value="TreeGrafter"/>
</dbReference>
<feature type="compositionally biased region" description="Basic and acidic residues" evidence="2">
    <location>
        <begin position="578"/>
        <end position="588"/>
    </location>
</feature>
<protein>
    <recommendedName>
        <fullName evidence="7">4-coumarate-CoA ligase</fullName>
    </recommendedName>
</protein>
<name>A0AAN6ZVK9_9PEZI</name>
<dbReference type="InterPro" id="IPR025110">
    <property type="entry name" value="AMP-bd_C"/>
</dbReference>
<dbReference type="InterPro" id="IPR042099">
    <property type="entry name" value="ANL_N_sf"/>
</dbReference>
<feature type="domain" description="AMP-binding enzyme C-terminal" evidence="4">
    <location>
        <begin position="498"/>
        <end position="573"/>
    </location>
</feature>
<reference evidence="5" key="2">
    <citation type="submission" date="2023-05" db="EMBL/GenBank/DDBJ databases">
        <authorList>
            <consortium name="Lawrence Berkeley National Laboratory"/>
            <person name="Steindorff A."/>
            <person name="Hensen N."/>
            <person name="Bonometti L."/>
            <person name="Westerberg I."/>
            <person name="Brannstrom I.O."/>
            <person name="Guillou S."/>
            <person name="Cros-Aarteil S."/>
            <person name="Calhoun S."/>
            <person name="Haridas S."/>
            <person name="Kuo A."/>
            <person name="Mondo S."/>
            <person name="Pangilinan J."/>
            <person name="Riley R."/>
            <person name="Labutti K."/>
            <person name="Andreopoulos B."/>
            <person name="Lipzen A."/>
            <person name="Chen C."/>
            <person name="Yanf M."/>
            <person name="Daum C."/>
            <person name="Ng V."/>
            <person name="Clum A."/>
            <person name="Ohm R."/>
            <person name="Martin F."/>
            <person name="Silar P."/>
            <person name="Natvig D."/>
            <person name="Lalanne C."/>
            <person name="Gautier V."/>
            <person name="Ament-Velasquez S.L."/>
            <person name="Kruys A."/>
            <person name="Hutchinson M.I."/>
            <person name="Powell A.J."/>
            <person name="Barry K."/>
            <person name="Miller A.N."/>
            <person name="Grigoriev I.V."/>
            <person name="Debuchy R."/>
            <person name="Gladieux P."/>
            <person name="Thoren M.H."/>
            <person name="Johannesson H."/>
        </authorList>
    </citation>
    <scope>NUCLEOTIDE SEQUENCE</scope>
    <source>
        <strain evidence="5">CBS 538.74</strain>
    </source>
</reference>
<dbReference type="PROSITE" id="PS00455">
    <property type="entry name" value="AMP_BINDING"/>
    <property type="match status" value="1"/>
</dbReference>
<evidence type="ECO:0000256" key="1">
    <source>
        <dbReference type="ARBA" id="ARBA00006432"/>
    </source>
</evidence>
<dbReference type="InterPro" id="IPR000873">
    <property type="entry name" value="AMP-dep_synth/lig_dom"/>
</dbReference>
<comment type="caution">
    <text evidence="5">The sequence shown here is derived from an EMBL/GenBank/DDBJ whole genome shotgun (WGS) entry which is preliminary data.</text>
</comment>
<evidence type="ECO:0000259" key="3">
    <source>
        <dbReference type="Pfam" id="PF00501"/>
    </source>
</evidence>
<dbReference type="Proteomes" id="UP001302745">
    <property type="component" value="Unassembled WGS sequence"/>
</dbReference>
<evidence type="ECO:0000313" key="6">
    <source>
        <dbReference type="Proteomes" id="UP001302745"/>
    </source>
</evidence>
<comment type="similarity">
    <text evidence="1">Belongs to the ATP-dependent AMP-binding enzyme family.</text>
</comment>
<accession>A0AAN6ZVK9</accession>
<dbReference type="InterPro" id="IPR045851">
    <property type="entry name" value="AMP-bd_C_sf"/>
</dbReference>
<dbReference type="Gene3D" id="3.40.50.12780">
    <property type="entry name" value="N-terminal domain of ligase-like"/>
    <property type="match status" value="1"/>
</dbReference>
<reference evidence="5" key="1">
    <citation type="journal article" date="2023" name="Mol. Phylogenet. Evol.">
        <title>Genome-scale phylogeny and comparative genomics of the fungal order Sordariales.</title>
        <authorList>
            <person name="Hensen N."/>
            <person name="Bonometti L."/>
            <person name="Westerberg I."/>
            <person name="Brannstrom I.O."/>
            <person name="Guillou S."/>
            <person name="Cros-Aarteil S."/>
            <person name="Calhoun S."/>
            <person name="Haridas S."/>
            <person name="Kuo A."/>
            <person name="Mondo S."/>
            <person name="Pangilinan J."/>
            <person name="Riley R."/>
            <person name="LaButti K."/>
            <person name="Andreopoulos B."/>
            <person name="Lipzen A."/>
            <person name="Chen C."/>
            <person name="Yan M."/>
            <person name="Daum C."/>
            <person name="Ng V."/>
            <person name="Clum A."/>
            <person name="Steindorff A."/>
            <person name="Ohm R.A."/>
            <person name="Martin F."/>
            <person name="Silar P."/>
            <person name="Natvig D.O."/>
            <person name="Lalanne C."/>
            <person name="Gautier V."/>
            <person name="Ament-Velasquez S.L."/>
            <person name="Kruys A."/>
            <person name="Hutchinson M.I."/>
            <person name="Powell A.J."/>
            <person name="Barry K."/>
            <person name="Miller A.N."/>
            <person name="Grigoriev I.V."/>
            <person name="Debuchy R."/>
            <person name="Gladieux P."/>
            <person name="Hiltunen Thoren M."/>
            <person name="Johannesson H."/>
        </authorList>
    </citation>
    <scope>NUCLEOTIDE SEQUENCE</scope>
    <source>
        <strain evidence="5">CBS 538.74</strain>
    </source>
</reference>
<evidence type="ECO:0000256" key="2">
    <source>
        <dbReference type="SAM" id="MobiDB-lite"/>
    </source>
</evidence>
<dbReference type="Pfam" id="PF13193">
    <property type="entry name" value="AMP-binding_C"/>
    <property type="match status" value="1"/>
</dbReference>
<dbReference type="AlphaFoldDB" id="A0AAN6ZVK9"/>
<keyword evidence="6" id="KW-1185">Reference proteome</keyword>
<feature type="domain" description="AMP-dependent synthetase/ligase" evidence="3">
    <location>
        <begin position="29"/>
        <end position="440"/>
    </location>
</feature>